<comment type="caution">
    <text evidence="1">The sequence shown here is derived from an EMBL/GenBank/DDBJ whole genome shotgun (WGS) entry which is preliminary data.</text>
</comment>
<dbReference type="Proteomes" id="UP000824469">
    <property type="component" value="Unassembled WGS sequence"/>
</dbReference>
<keyword evidence="2" id="KW-1185">Reference proteome</keyword>
<feature type="non-terminal residue" evidence="1">
    <location>
        <position position="244"/>
    </location>
</feature>
<organism evidence="1 2">
    <name type="scientific">Taxus chinensis</name>
    <name type="common">Chinese yew</name>
    <name type="synonym">Taxus wallichiana var. chinensis</name>
    <dbReference type="NCBI Taxonomy" id="29808"/>
    <lineage>
        <taxon>Eukaryota</taxon>
        <taxon>Viridiplantae</taxon>
        <taxon>Streptophyta</taxon>
        <taxon>Embryophyta</taxon>
        <taxon>Tracheophyta</taxon>
        <taxon>Spermatophyta</taxon>
        <taxon>Pinopsida</taxon>
        <taxon>Pinidae</taxon>
        <taxon>Conifers II</taxon>
        <taxon>Cupressales</taxon>
        <taxon>Taxaceae</taxon>
        <taxon>Taxus</taxon>
    </lineage>
</organism>
<accession>A0AA38LHJ3</accession>
<dbReference type="EMBL" id="JAHRHJ020000002">
    <property type="protein sequence ID" value="KAH9325113.1"/>
    <property type="molecule type" value="Genomic_DNA"/>
</dbReference>
<evidence type="ECO:0000313" key="1">
    <source>
        <dbReference type="EMBL" id="KAH9325113.1"/>
    </source>
</evidence>
<dbReference type="AlphaFoldDB" id="A0AA38LHJ3"/>
<name>A0AA38LHJ3_TAXCH</name>
<sequence>MWQIVERKSDLHVERDGTTKDKELALTSVIVPKSQHDEVIIDHCLVNTINISVCDESNIEKEVKGMVGTYFSKRHDNRQLAGLFRTAAPKSRVEGVNGFGKNQKEALYMCKQSMDEVKVETEDGQAEDNRRYDIENHISVCWAPPMSLPYLCHNGQHSGNDDKVKNTLSYIDPLNCKKEEVLDIATPCIWLERNLMEDCFEIIMYSKKVVKDSTLDGQGATHNFISECLVAKLELKVEDFKGFT</sequence>
<proteinExistence type="predicted"/>
<protein>
    <submittedName>
        <fullName evidence="1">Uncharacterized protein</fullName>
    </submittedName>
</protein>
<gene>
    <name evidence="1" type="ORF">KI387_005291</name>
</gene>
<evidence type="ECO:0000313" key="2">
    <source>
        <dbReference type="Proteomes" id="UP000824469"/>
    </source>
</evidence>
<reference evidence="1 2" key="1">
    <citation type="journal article" date="2021" name="Nat. Plants">
        <title>The Taxus genome provides insights into paclitaxel biosynthesis.</title>
        <authorList>
            <person name="Xiong X."/>
            <person name="Gou J."/>
            <person name="Liao Q."/>
            <person name="Li Y."/>
            <person name="Zhou Q."/>
            <person name="Bi G."/>
            <person name="Li C."/>
            <person name="Du R."/>
            <person name="Wang X."/>
            <person name="Sun T."/>
            <person name="Guo L."/>
            <person name="Liang H."/>
            <person name="Lu P."/>
            <person name="Wu Y."/>
            <person name="Zhang Z."/>
            <person name="Ro D.K."/>
            <person name="Shang Y."/>
            <person name="Huang S."/>
            <person name="Yan J."/>
        </authorList>
    </citation>
    <scope>NUCLEOTIDE SEQUENCE [LARGE SCALE GENOMIC DNA]</scope>
    <source>
        <strain evidence="1">Ta-2019</strain>
    </source>
</reference>